<gene>
    <name evidence="2" type="ORF">Krac_0303</name>
</gene>
<dbReference type="Proteomes" id="UP000004508">
    <property type="component" value="Unassembled WGS sequence"/>
</dbReference>
<evidence type="ECO:0000256" key="1">
    <source>
        <dbReference type="SAM" id="MobiDB-lite"/>
    </source>
</evidence>
<proteinExistence type="predicted"/>
<dbReference type="AlphaFoldDB" id="D6U7D4"/>
<organism evidence="2 3">
    <name type="scientific">Ktedonobacter racemifer DSM 44963</name>
    <dbReference type="NCBI Taxonomy" id="485913"/>
    <lineage>
        <taxon>Bacteria</taxon>
        <taxon>Bacillati</taxon>
        <taxon>Chloroflexota</taxon>
        <taxon>Ktedonobacteria</taxon>
        <taxon>Ktedonobacterales</taxon>
        <taxon>Ktedonobacteraceae</taxon>
        <taxon>Ktedonobacter</taxon>
    </lineage>
</organism>
<accession>D6U7D4</accession>
<keyword evidence="3" id="KW-1185">Reference proteome</keyword>
<comment type="caution">
    <text evidence="2">The sequence shown here is derived from an EMBL/GenBank/DDBJ whole genome shotgun (WGS) entry which is preliminary data.</text>
</comment>
<dbReference type="EMBL" id="ADVG01000005">
    <property type="protein sequence ID" value="EFH79795.1"/>
    <property type="molecule type" value="Genomic_DNA"/>
</dbReference>
<evidence type="ECO:0000313" key="2">
    <source>
        <dbReference type="EMBL" id="EFH79795.1"/>
    </source>
</evidence>
<sequence>MIGEETQETAQLNNTTATGPPQESPNLRRAVGIWGSYYGVNDIGSW</sequence>
<name>D6U7D4_KTERA</name>
<protein>
    <submittedName>
        <fullName evidence="2">Uncharacterized protein</fullName>
    </submittedName>
</protein>
<feature type="region of interest" description="Disordered" evidence="1">
    <location>
        <begin position="1"/>
        <end position="27"/>
    </location>
</feature>
<dbReference type="RefSeq" id="WP_007921909.1">
    <property type="nucleotide sequence ID" value="NZ_ADVG01000005.1"/>
</dbReference>
<dbReference type="STRING" id="485913.Krac_0303"/>
<evidence type="ECO:0000313" key="3">
    <source>
        <dbReference type="Proteomes" id="UP000004508"/>
    </source>
</evidence>
<dbReference type="InParanoid" id="D6U7D4"/>
<feature type="compositionally biased region" description="Polar residues" evidence="1">
    <location>
        <begin position="8"/>
        <end position="25"/>
    </location>
</feature>
<reference evidence="2 3" key="1">
    <citation type="journal article" date="2011" name="Stand. Genomic Sci.">
        <title>Non-contiguous finished genome sequence and contextual data of the filamentous soil bacterium Ktedonobacter racemifer type strain (SOSP1-21).</title>
        <authorList>
            <person name="Chang Y.J."/>
            <person name="Land M."/>
            <person name="Hauser L."/>
            <person name="Chertkov O."/>
            <person name="Del Rio T.G."/>
            <person name="Nolan M."/>
            <person name="Copeland A."/>
            <person name="Tice H."/>
            <person name="Cheng J.F."/>
            <person name="Lucas S."/>
            <person name="Han C."/>
            <person name="Goodwin L."/>
            <person name="Pitluck S."/>
            <person name="Ivanova N."/>
            <person name="Ovchinikova G."/>
            <person name="Pati A."/>
            <person name="Chen A."/>
            <person name="Palaniappan K."/>
            <person name="Mavromatis K."/>
            <person name="Liolios K."/>
            <person name="Brettin T."/>
            <person name="Fiebig A."/>
            <person name="Rohde M."/>
            <person name="Abt B."/>
            <person name="Goker M."/>
            <person name="Detter J.C."/>
            <person name="Woyke T."/>
            <person name="Bristow J."/>
            <person name="Eisen J.A."/>
            <person name="Markowitz V."/>
            <person name="Hugenholtz P."/>
            <person name="Kyrpides N.C."/>
            <person name="Klenk H.P."/>
            <person name="Lapidus A."/>
        </authorList>
    </citation>
    <scope>NUCLEOTIDE SEQUENCE [LARGE SCALE GENOMIC DNA]</scope>
    <source>
        <strain evidence="3">DSM 44963</strain>
    </source>
</reference>